<organism evidence="3 4">
    <name type="scientific">Clostridium grantii DSM 8605</name>
    <dbReference type="NCBI Taxonomy" id="1121316"/>
    <lineage>
        <taxon>Bacteria</taxon>
        <taxon>Bacillati</taxon>
        <taxon>Bacillota</taxon>
        <taxon>Clostridia</taxon>
        <taxon>Eubacteriales</taxon>
        <taxon>Clostridiaceae</taxon>
        <taxon>Clostridium</taxon>
    </lineage>
</organism>
<dbReference type="PANTHER" id="PTHR42208">
    <property type="entry name" value="HEAVY METAL TRANSPORTER-RELATED"/>
    <property type="match status" value="1"/>
</dbReference>
<protein>
    <submittedName>
        <fullName evidence="3">Cytochrome C biogenesis protein transmembrane region</fullName>
    </submittedName>
</protein>
<gene>
    <name evidence="3" type="ORF">SAMN02745207_00768</name>
</gene>
<proteinExistence type="predicted"/>
<dbReference type="InterPro" id="IPR039447">
    <property type="entry name" value="UreH-like_TM_dom"/>
</dbReference>
<evidence type="ECO:0000313" key="3">
    <source>
        <dbReference type="EMBL" id="SHH33836.1"/>
    </source>
</evidence>
<dbReference type="RefSeq" id="WP_073337119.1">
    <property type="nucleotide sequence ID" value="NZ_FQXM01000004.1"/>
</dbReference>
<keyword evidence="1 3" id="KW-0812">Transmembrane</keyword>
<keyword evidence="4" id="KW-1185">Reference proteome</keyword>
<evidence type="ECO:0000256" key="1">
    <source>
        <dbReference type="SAM" id="Phobius"/>
    </source>
</evidence>
<dbReference type="OrthoDB" id="9800141at2"/>
<dbReference type="EMBL" id="FQXM01000004">
    <property type="protein sequence ID" value="SHH33836.1"/>
    <property type="molecule type" value="Genomic_DNA"/>
</dbReference>
<accession>A0A1M5S5R7</accession>
<dbReference type="Proteomes" id="UP000184447">
    <property type="component" value="Unassembled WGS sequence"/>
</dbReference>
<evidence type="ECO:0000313" key="4">
    <source>
        <dbReference type="Proteomes" id="UP000184447"/>
    </source>
</evidence>
<dbReference type="Pfam" id="PF13386">
    <property type="entry name" value="DsbD_2"/>
    <property type="match status" value="1"/>
</dbReference>
<evidence type="ECO:0000259" key="2">
    <source>
        <dbReference type="Pfam" id="PF13386"/>
    </source>
</evidence>
<feature type="transmembrane region" description="Helical" evidence="1">
    <location>
        <begin position="33"/>
        <end position="51"/>
    </location>
</feature>
<keyword evidence="1" id="KW-1133">Transmembrane helix</keyword>
<feature type="domain" description="Urease accessory protein UreH-like transmembrane" evidence="2">
    <location>
        <begin position="1"/>
        <end position="43"/>
    </location>
</feature>
<name>A0A1M5S5R7_9CLOT</name>
<dbReference type="PANTHER" id="PTHR42208:SF1">
    <property type="entry name" value="HEAVY METAL TRANSPORTER"/>
    <property type="match status" value="1"/>
</dbReference>
<reference evidence="3 4" key="1">
    <citation type="submission" date="2016-11" db="EMBL/GenBank/DDBJ databases">
        <authorList>
            <person name="Jaros S."/>
            <person name="Januszkiewicz K."/>
            <person name="Wedrychowicz H."/>
        </authorList>
    </citation>
    <scope>NUCLEOTIDE SEQUENCE [LARGE SCALE GENOMIC DNA]</scope>
    <source>
        <strain evidence="3 4">DSM 8605</strain>
    </source>
</reference>
<dbReference type="AlphaFoldDB" id="A0A1M5S5R7"/>
<sequence length="114" mass="12557">MFAFSLGTVPLMLSFGALTGFLSKDYTKKILKLSGFMILFLEVIMTNRGLALSGLNIKTLIPDTNYNSTDTDNTEENTTNFAKATIKDGYQEVKISALARGYTPSVLYVQKISL</sequence>
<keyword evidence="1" id="KW-0472">Membrane</keyword>
<dbReference type="STRING" id="1121316.SAMN02745207_00768"/>